<dbReference type="STRING" id="1182543.W9X706"/>
<evidence type="ECO:0000256" key="5">
    <source>
        <dbReference type="ARBA" id="ARBA00023136"/>
    </source>
</evidence>
<dbReference type="HOGENOM" id="CLU_016053_1_0_1"/>
<feature type="transmembrane region" description="Helical" evidence="7">
    <location>
        <begin position="133"/>
        <end position="154"/>
    </location>
</feature>
<comment type="caution">
    <text evidence="9">The sequence shown here is derived from an EMBL/GenBank/DDBJ whole genome shotgun (WGS) entry which is preliminary data.</text>
</comment>
<dbReference type="PANTHER" id="PTHR22950:SF461">
    <property type="entry name" value="AMINO ACID TRANSPORTER TRANSMEMBRANE DOMAIN-CONTAINING PROTEIN"/>
    <property type="match status" value="1"/>
</dbReference>
<dbReference type="OrthoDB" id="40134at2759"/>
<sequence>MASCPIETSGDSPSCNPKEQKNRDEKLITPNVRETESYNTRPSVPNPNVTFEEYTFYAKLTRAEERNAAKQDARGSANVRFRFPSFLLFEHPSEPSVPDSSPPHHHHHHQHTQDILAVLNGDLAELARVKRTATWGAVFFLITTDLFGPLSVPWALSQLGYVPGTILYVLFGTLAGYTGHQIWTLFFHLDSHRHPIQSYGDLAYRIYGGWARHVANVLQSFQLFFSVGLLTLVQGQGISQLSTGSVCFAVCNLIFTVAGCIVGQIRTLQKFKWLATLSIWLNIAIMAITMAGAASYPPNYSTALAQNQVKAGPVVTSVGTPADGTLSTRIVGLMQAIYSYGGAMLYCEFMAEMKRPWDFWKAFFCAQTLIVSLYVFYGLFVYSYQGQFAVLVSNQGISLKVLQTATNAMSVASSLILACLYGNVGIKVLYMNIGEELLGLPNLHTTTRGKLLFAVLVPVYWALAFVICSAIPNITNFSALIASACVTQFTYTFPPILMLGFAA</sequence>
<evidence type="ECO:0000313" key="9">
    <source>
        <dbReference type="EMBL" id="EXJ76257.1"/>
    </source>
</evidence>
<dbReference type="GO" id="GO:0016020">
    <property type="term" value="C:membrane"/>
    <property type="evidence" value="ECO:0007669"/>
    <property type="project" value="UniProtKB-SubCell"/>
</dbReference>
<evidence type="ECO:0000259" key="8">
    <source>
        <dbReference type="Pfam" id="PF01490"/>
    </source>
</evidence>
<gene>
    <name evidence="9" type="ORF">A1O5_00765</name>
</gene>
<feature type="transmembrane region" description="Helical" evidence="7">
    <location>
        <begin position="480"/>
        <end position="502"/>
    </location>
</feature>
<name>W9X706_9EURO</name>
<feature type="transmembrane region" description="Helical" evidence="7">
    <location>
        <begin position="166"/>
        <end position="189"/>
    </location>
</feature>
<evidence type="ECO:0000256" key="6">
    <source>
        <dbReference type="SAM" id="MobiDB-lite"/>
    </source>
</evidence>
<evidence type="ECO:0000256" key="1">
    <source>
        <dbReference type="ARBA" id="ARBA00004141"/>
    </source>
</evidence>
<feature type="transmembrane region" description="Helical" evidence="7">
    <location>
        <begin position="359"/>
        <end position="384"/>
    </location>
</feature>
<feature type="transmembrane region" description="Helical" evidence="7">
    <location>
        <begin position="326"/>
        <end position="347"/>
    </location>
</feature>
<dbReference type="InterPro" id="IPR013057">
    <property type="entry name" value="AA_transpt_TM"/>
</dbReference>
<feature type="transmembrane region" description="Helical" evidence="7">
    <location>
        <begin position="451"/>
        <end position="474"/>
    </location>
</feature>
<organism evidence="9 10">
    <name type="scientific">Cladophialophora psammophila CBS 110553</name>
    <dbReference type="NCBI Taxonomy" id="1182543"/>
    <lineage>
        <taxon>Eukaryota</taxon>
        <taxon>Fungi</taxon>
        <taxon>Dikarya</taxon>
        <taxon>Ascomycota</taxon>
        <taxon>Pezizomycotina</taxon>
        <taxon>Eurotiomycetes</taxon>
        <taxon>Chaetothyriomycetidae</taxon>
        <taxon>Chaetothyriales</taxon>
        <taxon>Herpotrichiellaceae</taxon>
        <taxon>Cladophialophora</taxon>
    </lineage>
</organism>
<keyword evidence="3 7" id="KW-0812">Transmembrane</keyword>
<dbReference type="GO" id="GO:0015179">
    <property type="term" value="F:L-amino acid transmembrane transporter activity"/>
    <property type="evidence" value="ECO:0007669"/>
    <property type="project" value="TreeGrafter"/>
</dbReference>
<keyword evidence="5 7" id="KW-0472">Membrane</keyword>
<proteinExistence type="inferred from homology"/>
<accession>W9X706</accession>
<evidence type="ECO:0000256" key="2">
    <source>
        <dbReference type="ARBA" id="ARBA00008066"/>
    </source>
</evidence>
<evidence type="ECO:0000256" key="3">
    <source>
        <dbReference type="ARBA" id="ARBA00022692"/>
    </source>
</evidence>
<feature type="transmembrane region" description="Helical" evidence="7">
    <location>
        <begin position="238"/>
        <end position="262"/>
    </location>
</feature>
<evidence type="ECO:0000256" key="7">
    <source>
        <dbReference type="SAM" id="Phobius"/>
    </source>
</evidence>
<dbReference type="AlphaFoldDB" id="W9X706"/>
<feature type="domain" description="Amino acid transporter transmembrane" evidence="8">
    <location>
        <begin position="132"/>
        <end position="498"/>
    </location>
</feature>
<evidence type="ECO:0000313" key="10">
    <source>
        <dbReference type="Proteomes" id="UP000019471"/>
    </source>
</evidence>
<evidence type="ECO:0000256" key="4">
    <source>
        <dbReference type="ARBA" id="ARBA00022989"/>
    </source>
</evidence>
<reference evidence="9 10" key="1">
    <citation type="submission" date="2013-03" db="EMBL/GenBank/DDBJ databases">
        <title>The Genome Sequence of Cladophialophora psammophila CBS 110553.</title>
        <authorList>
            <consortium name="The Broad Institute Genomics Platform"/>
            <person name="Cuomo C."/>
            <person name="de Hoog S."/>
            <person name="Gorbushina A."/>
            <person name="Walker B."/>
            <person name="Young S.K."/>
            <person name="Zeng Q."/>
            <person name="Gargeya S."/>
            <person name="Fitzgerald M."/>
            <person name="Haas B."/>
            <person name="Abouelleil A."/>
            <person name="Allen A.W."/>
            <person name="Alvarado L."/>
            <person name="Arachchi H.M."/>
            <person name="Berlin A.M."/>
            <person name="Chapman S.B."/>
            <person name="Gainer-Dewar J."/>
            <person name="Goldberg J."/>
            <person name="Griggs A."/>
            <person name="Gujja S."/>
            <person name="Hansen M."/>
            <person name="Howarth C."/>
            <person name="Imamovic A."/>
            <person name="Ireland A."/>
            <person name="Larimer J."/>
            <person name="McCowan C."/>
            <person name="Murphy C."/>
            <person name="Pearson M."/>
            <person name="Poon T.W."/>
            <person name="Priest M."/>
            <person name="Roberts A."/>
            <person name="Saif S."/>
            <person name="Shea T."/>
            <person name="Sisk P."/>
            <person name="Sykes S."/>
            <person name="Wortman J."/>
            <person name="Nusbaum C."/>
            <person name="Birren B."/>
        </authorList>
    </citation>
    <scope>NUCLEOTIDE SEQUENCE [LARGE SCALE GENOMIC DNA]</scope>
    <source>
        <strain evidence="9 10">CBS 110553</strain>
    </source>
</reference>
<protein>
    <recommendedName>
        <fullName evidence="8">Amino acid transporter transmembrane domain-containing protein</fullName>
    </recommendedName>
</protein>
<keyword evidence="4 7" id="KW-1133">Transmembrane helix</keyword>
<feature type="region of interest" description="Disordered" evidence="6">
    <location>
        <begin position="1"/>
        <end position="45"/>
    </location>
</feature>
<feature type="transmembrane region" description="Helical" evidence="7">
    <location>
        <begin position="408"/>
        <end position="430"/>
    </location>
</feature>
<dbReference type="PANTHER" id="PTHR22950">
    <property type="entry name" value="AMINO ACID TRANSPORTER"/>
    <property type="match status" value="1"/>
</dbReference>
<feature type="transmembrane region" description="Helical" evidence="7">
    <location>
        <begin position="210"/>
        <end position="232"/>
    </location>
</feature>
<comment type="similarity">
    <text evidence="2">Belongs to the amino acid/polyamine transporter 2 family.</text>
</comment>
<feature type="compositionally biased region" description="Basic and acidic residues" evidence="6">
    <location>
        <begin position="18"/>
        <end position="27"/>
    </location>
</feature>
<dbReference type="eggNOG" id="ENOG502QURM">
    <property type="taxonomic scope" value="Eukaryota"/>
</dbReference>
<feature type="transmembrane region" description="Helical" evidence="7">
    <location>
        <begin position="274"/>
        <end position="296"/>
    </location>
</feature>
<dbReference type="RefSeq" id="XP_007739574.1">
    <property type="nucleotide sequence ID" value="XM_007741384.1"/>
</dbReference>
<keyword evidence="10" id="KW-1185">Reference proteome</keyword>
<comment type="subcellular location">
    <subcellularLocation>
        <location evidence="1">Membrane</location>
        <topology evidence="1">Multi-pass membrane protein</topology>
    </subcellularLocation>
</comment>
<dbReference type="Proteomes" id="UP000019471">
    <property type="component" value="Unassembled WGS sequence"/>
</dbReference>
<dbReference type="GeneID" id="19185501"/>
<dbReference type="EMBL" id="AMGX01000001">
    <property type="protein sequence ID" value="EXJ76257.1"/>
    <property type="molecule type" value="Genomic_DNA"/>
</dbReference>
<dbReference type="Pfam" id="PF01490">
    <property type="entry name" value="Aa_trans"/>
    <property type="match status" value="1"/>
</dbReference>